<evidence type="ECO:0000313" key="1">
    <source>
        <dbReference type="EMBL" id="AAK49812.1"/>
    </source>
</evidence>
<dbReference type="AlphaFoldDB" id="Q95PE1"/>
<sequence length="200" mass="21688">VGPGRRKAVTAVLPAVTLTTEVNSCAWPTHDVVASRLHTSLHTGRVLLRGPETADVQLGVARVLSTPRNASLSSVTDPTGLGHVVTRASVPRRDALPEFLRAGGRGIVHAWHLTSVTLRVAVVSLLPRPAGKAKANARGPRALWFLNVLRLGDNNEKPCSLTKLLLPQLSYWHGGHDKIFTSKNECVSSEFRKSLLLFYD</sequence>
<feature type="non-terminal residue" evidence="1">
    <location>
        <position position="1"/>
    </location>
</feature>
<accession>Q95PE1</accession>
<protein>
    <submittedName>
        <fullName evidence="1">Uncharacterized protein</fullName>
    </submittedName>
</protein>
<proteinExistence type="evidence at transcript level"/>
<dbReference type="EMBL" id="AF133719">
    <property type="protein sequence ID" value="AAK49812.1"/>
    <property type="molecule type" value="mRNA"/>
</dbReference>
<organism evidence="1">
    <name type="scientific">Amblyomma americanum</name>
    <name type="common">Lone star tick</name>
    <dbReference type="NCBI Taxonomy" id="6943"/>
    <lineage>
        <taxon>Eukaryota</taxon>
        <taxon>Metazoa</taxon>
        <taxon>Ecdysozoa</taxon>
        <taxon>Arthropoda</taxon>
        <taxon>Chelicerata</taxon>
        <taxon>Arachnida</taxon>
        <taxon>Acari</taxon>
        <taxon>Parasitiformes</taxon>
        <taxon>Ixodida</taxon>
        <taxon>Ixodoidea</taxon>
        <taxon>Ixodidae</taxon>
        <taxon>Amblyomminae</taxon>
        <taxon>Amblyomma</taxon>
    </lineage>
</organism>
<name>Q95PE1_AMBAM</name>
<feature type="non-terminal residue" evidence="1">
    <location>
        <position position="200"/>
    </location>
</feature>
<reference evidence="1" key="1">
    <citation type="submission" date="1999-03" db="EMBL/GenBank/DDBJ databases">
        <authorList>
            <person name="Jaworski D.C."/>
            <person name="Barbour A.G."/>
        </authorList>
    </citation>
    <scope>NUCLEOTIDE SEQUENCE</scope>
    <source>
        <tissue evidence="1">Midgut</tissue>
    </source>
</reference>